<dbReference type="PROSITE" id="PS52016">
    <property type="entry name" value="TONB_DEPENDENT_REC_3"/>
    <property type="match status" value="1"/>
</dbReference>
<name>A0A511BML3_9PROT</name>
<dbReference type="Pfam" id="PF07715">
    <property type="entry name" value="Plug"/>
    <property type="match status" value="1"/>
</dbReference>
<dbReference type="InterPro" id="IPR012910">
    <property type="entry name" value="Plug_dom"/>
</dbReference>
<keyword evidence="15" id="KW-1185">Reference proteome</keyword>
<dbReference type="InterPro" id="IPR036942">
    <property type="entry name" value="Beta-barrel_TonB_sf"/>
</dbReference>
<evidence type="ECO:0000256" key="5">
    <source>
        <dbReference type="ARBA" id="ARBA00023077"/>
    </source>
</evidence>
<keyword evidence="7 8" id="KW-0998">Cell outer membrane</keyword>
<evidence type="ECO:0000256" key="10">
    <source>
        <dbReference type="SAM" id="MobiDB-lite"/>
    </source>
</evidence>
<feature type="compositionally biased region" description="Low complexity" evidence="10">
    <location>
        <begin position="67"/>
        <end position="76"/>
    </location>
</feature>
<keyword evidence="2 8" id="KW-0813">Transport</keyword>
<accession>A0A511BML3</accession>
<dbReference type="EMBL" id="BJVC01000001">
    <property type="protein sequence ID" value="GEL01579.1"/>
    <property type="molecule type" value="Genomic_DNA"/>
</dbReference>
<keyword evidence="11" id="KW-0732">Signal</keyword>
<feature type="signal peptide" evidence="11">
    <location>
        <begin position="1"/>
        <end position="27"/>
    </location>
</feature>
<dbReference type="InterPro" id="IPR037066">
    <property type="entry name" value="Plug_dom_sf"/>
</dbReference>
<evidence type="ECO:0000256" key="2">
    <source>
        <dbReference type="ARBA" id="ARBA00022448"/>
    </source>
</evidence>
<dbReference type="GO" id="GO:0009279">
    <property type="term" value="C:cell outer membrane"/>
    <property type="evidence" value="ECO:0007669"/>
    <property type="project" value="UniProtKB-SubCell"/>
</dbReference>
<feature type="compositionally biased region" description="Polar residues" evidence="10">
    <location>
        <begin position="101"/>
        <end position="112"/>
    </location>
</feature>
<evidence type="ECO:0000256" key="1">
    <source>
        <dbReference type="ARBA" id="ARBA00004571"/>
    </source>
</evidence>
<evidence type="ECO:0000256" key="8">
    <source>
        <dbReference type="PROSITE-ProRule" id="PRU01360"/>
    </source>
</evidence>
<evidence type="ECO:0000256" key="7">
    <source>
        <dbReference type="ARBA" id="ARBA00023237"/>
    </source>
</evidence>
<sequence length="1008" mass="108543">MTISVTIRGRNRLLLGAAIVLTPCAMAAPANAQSASVSPAPHHVKSHHRTSSSRTSTRTPAKAPVRAPLAVGDAPAAPGPNGPIHALPASARTSRAEAALRQTTAAGESTSVRAGKPEELIVVGSALSTANNTSANPVQIVTAKQIQQTGATTLNDYLSRLPSIGASGTANSNTNGGNGASCVDLRNLGQNRVLVLIDGKRTTPNGNNNCIDLNTIPVQMIRSVEILRDGGSELYGADAVSGVINIKLRHDLDTGSITMRGGITGHGDNRTGMISAMKGWNFDHGKGNLTLGGSYMTQGGVKQRDRSWSRTSLGAAGNYPTNSNLQVGSIITPGGTYFGEDSGNAYVGNLDNGSLSPYSKSKRYNYAQNQWLINALQDSTLTGDLHYEINRHFDVYSNVLYAHRTSKTQLAPEPATGSVPPSPLPNSIILPSGYPGNGTGEDLQLYRRLNEFGPRTNNNSSDTVTGMFGVRGDIVQDWKYDLSYTYGVSQVTNELQGVGDYSKLLQEWGLEPYADPNDPNGALVYNPNSCAGSPGCVQSNAFTRLSPGAVQYANYTTHQHTMYQLRDLNLRIHNNHLFHMPWQGGGDFGIALGMEHRGEQLSNNPDPLVVSGYSLTNTVEPTSGGFNVTEGYLQGHAQLLKDVPFAKDLSIDGQGRISEYNTFGQAKNWKAGIDWAPTRDIRFRGTLGTSLRQPNVYELYGGVGLSYNAASDPCAGAASPNVIANCMKAGIANPQSFTSANSGQVPTLQGGNSALRPETGRTYTFGTVITPRWIPGLAASVTYWHYTVGGLINSLPTQYILNQCYEGGVQAYCNDINRLPNGQINTVSALDQNLGDLLTSGIDFDLNYRWRITRHDSFIVDNNFQQLVKYKQQQQPGGAYLNQTGALFYQSGIGQPRVRDYATLTWQHNAFRISYMFQYIGGMNWNDGSAFLSEENPAANARIRTPAIIQQDISLGYTWKRWSFEGGVQNIAGKNPPFVLNAASNSADNTYSGLYLGRYVFLQAGLSF</sequence>
<dbReference type="SUPFAM" id="SSF56935">
    <property type="entry name" value="Porins"/>
    <property type="match status" value="1"/>
</dbReference>
<dbReference type="RefSeq" id="WP_246103587.1">
    <property type="nucleotide sequence ID" value="NZ_BJVC01000001.1"/>
</dbReference>
<keyword evidence="6 8" id="KW-0472">Membrane</keyword>
<evidence type="ECO:0000313" key="14">
    <source>
        <dbReference type="EMBL" id="GEL01579.1"/>
    </source>
</evidence>
<evidence type="ECO:0000313" key="15">
    <source>
        <dbReference type="Proteomes" id="UP000321405"/>
    </source>
</evidence>
<keyword evidence="5 9" id="KW-0798">TonB box</keyword>
<dbReference type="PANTHER" id="PTHR47234:SF2">
    <property type="entry name" value="TONB-DEPENDENT RECEPTOR"/>
    <property type="match status" value="1"/>
</dbReference>
<keyword evidence="3 8" id="KW-1134">Transmembrane beta strand</keyword>
<feature type="chain" id="PRO_5021843750" evidence="11">
    <location>
        <begin position="28"/>
        <end position="1008"/>
    </location>
</feature>
<evidence type="ECO:0000259" key="12">
    <source>
        <dbReference type="Pfam" id="PF00593"/>
    </source>
</evidence>
<evidence type="ECO:0000256" key="9">
    <source>
        <dbReference type="RuleBase" id="RU003357"/>
    </source>
</evidence>
<evidence type="ECO:0000256" key="4">
    <source>
        <dbReference type="ARBA" id="ARBA00022692"/>
    </source>
</evidence>
<gene>
    <name evidence="14" type="primary">btuB</name>
    <name evidence="14" type="ORF">SSA02_07420</name>
</gene>
<dbReference type="Gene3D" id="2.170.130.10">
    <property type="entry name" value="TonB-dependent receptor, plug domain"/>
    <property type="match status" value="1"/>
</dbReference>
<protein>
    <submittedName>
        <fullName evidence="14">TonB-dependent receptor</fullName>
    </submittedName>
</protein>
<feature type="domain" description="TonB-dependent receptor plug" evidence="13">
    <location>
        <begin position="133"/>
        <end position="243"/>
    </location>
</feature>
<dbReference type="PANTHER" id="PTHR47234">
    <property type="match status" value="1"/>
</dbReference>
<evidence type="ECO:0000256" key="11">
    <source>
        <dbReference type="SAM" id="SignalP"/>
    </source>
</evidence>
<comment type="similarity">
    <text evidence="8 9">Belongs to the TonB-dependent receptor family.</text>
</comment>
<dbReference type="Gene3D" id="2.40.170.20">
    <property type="entry name" value="TonB-dependent receptor, beta-barrel domain"/>
    <property type="match status" value="1"/>
</dbReference>
<dbReference type="Pfam" id="PF00593">
    <property type="entry name" value="TonB_dep_Rec_b-barrel"/>
    <property type="match status" value="1"/>
</dbReference>
<evidence type="ECO:0000259" key="13">
    <source>
        <dbReference type="Pfam" id="PF07715"/>
    </source>
</evidence>
<feature type="domain" description="TonB-dependent receptor-like beta-barrel" evidence="12">
    <location>
        <begin position="439"/>
        <end position="971"/>
    </location>
</feature>
<dbReference type="InterPro" id="IPR039426">
    <property type="entry name" value="TonB-dep_rcpt-like"/>
</dbReference>
<keyword evidence="14" id="KW-0675">Receptor</keyword>
<dbReference type="Proteomes" id="UP000321405">
    <property type="component" value="Unassembled WGS sequence"/>
</dbReference>
<keyword evidence="4 8" id="KW-0812">Transmembrane</keyword>
<organism evidence="14 15">
    <name type="scientific">Swaminathania salitolerans</name>
    <dbReference type="NCBI Taxonomy" id="182838"/>
    <lineage>
        <taxon>Bacteria</taxon>
        <taxon>Pseudomonadati</taxon>
        <taxon>Pseudomonadota</taxon>
        <taxon>Alphaproteobacteria</taxon>
        <taxon>Acetobacterales</taxon>
        <taxon>Acetobacteraceae</taxon>
        <taxon>Swaminathania</taxon>
    </lineage>
</organism>
<feature type="region of interest" description="Disordered" evidence="10">
    <location>
        <begin position="35"/>
        <end position="112"/>
    </location>
</feature>
<evidence type="ECO:0000256" key="3">
    <source>
        <dbReference type="ARBA" id="ARBA00022452"/>
    </source>
</evidence>
<comment type="caution">
    <text evidence="14">The sequence shown here is derived from an EMBL/GenBank/DDBJ whole genome shotgun (WGS) entry which is preliminary data.</text>
</comment>
<evidence type="ECO:0000256" key="6">
    <source>
        <dbReference type="ARBA" id="ARBA00023136"/>
    </source>
</evidence>
<reference evidence="14 15" key="1">
    <citation type="submission" date="2019-07" db="EMBL/GenBank/DDBJ databases">
        <title>Whole genome shotgun sequence of Swaminathania salitolerans NBRC 104436.</title>
        <authorList>
            <person name="Hosoyama A."/>
            <person name="Uohara A."/>
            <person name="Ohji S."/>
            <person name="Ichikawa N."/>
        </authorList>
    </citation>
    <scope>NUCLEOTIDE SEQUENCE [LARGE SCALE GENOMIC DNA]</scope>
    <source>
        <strain evidence="14 15">NBRC 104436</strain>
    </source>
</reference>
<feature type="compositionally biased region" description="Basic residues" evidence="10">
    <location>
        <begin position="42"/>
        <end position="51"/>
    </location>
</feature>
<comment type="subcellular location">
    <subcellularLocation>
        <location evidence="1 8">Cell outer membrane</location>
        <topology evidence="1 8">Multi-pass membrane protein</topology>
    </subcellularLocation>
</comment>
<dbReference type="AlphaFoldDB" id="A0A511BML3"/>
<dbReference type="InterPro" id="IPR000531">
    <property type="entry name" value="Beta-barrel_TonB"/>
</dbReference>
<proteinExistence type="inferred from homology"/>